<proteinExistence type="predicted"/>
<evidence type="ECO:0000313" key="5">
    <source>
        <dbReference type="EMBL" id="ABJ85734.1"/>
    </source>
</evidence>
<dbReference type="Pfam" id="PF01345">
    <property type="entry name" value="DUF11"/>
    <property type="match status" value="1"/>
</dbReference>
<feature type="domain" description="DUF4114" evidence="4">
    <location>
        <begin position="104"/>
        <end position="177"/>
    </location>
</feature>
<dbReference type="InParanoid" id="Q01X81"/>
<dbReference type="InterPro" id="IPR047589">
    <property type="entry name" value="DUF11_rpt"/>
</dbReference>
<dbReference type="NCBIfam" id="TIGR01451">
    <property type="entry name" value="B_ant_repeat"/>
    <property type="match status" value="1"/>
</dbReference>
<name>Q01X81_SOLUE</name>
<dbReference type="OrthoDB" id="97866at2"/>
<evidence type="ECO:0000256" key="1">
    <source>
        <dbReference type="SAM" id="MobiDB-lite"/>
    </source>
</evidence>
<organism evidence="5">
    <name type="scientific">Solibacter usitatus (strain Ellin6076)</name>
    <dbReference type="NCBI Taxonomy" id="234267"/>
    <lineage>
        <taxon>Bacteria</taxon>
        <taxon>Pseudomonadati</taxon>
        <taxon>Acidobacteriota</taxon>
        <taxon>Terriglobia</taxon>
        <taxon>Bryobacterales</taxon>
        <taxon>Solibacteraceae</taxon>
        <taxon>Candidatus Solibacter</taxon>
    </lineage>
</organism>
<protein>
    <submittedName>
        <fullName evidence="5">Conserved repeat domain</fullName>
    </submittedName>
</protein>
<evidence type="ECO:0000259" key="4">
    <source>
        <dbReference type="Pfam" id="PF13448"/>
    </source>
</evidence>
<dbReference type="HOGENOM" id="CLU_357109_0_0_0"/>
<feature type="domain" description="DUF11" evidence="3">
    <location>
        <begin position="552"/>
        <end position="672"/>
    </location>
</feature>
<dbReference type="eggNOG" id="COG1649">
    <property type="taxonomic scope" value="Bacteria"/>
</dbReference>
<gene>
    <name evidence="5" type="ordered locus">Acid_4775</name>
</gene>
<reference evidence="5" key="1">
    <citation type="submission" date="2006-10" db="EMBL/GenBank/DDBJ databases">
        <title>Complete sequence of Solibacter usitatus Ellin6076.</title>
        <authorList>
            <consortium name="US DOE Joint Genome Institute"/>
            <person name="Copeland A."/>
            <person name="Lucas S."/>
            <person name="Lapidus A."/>
            <person name="Barry K."/>
            <person name="Detter J.C."/>
            <person name="Glavina del Rio T."/>
            <person name="Hammon N."/>
            <person name="Israni S."/>
            <person name="Dalin E."/>
            <person name="Tice H."/>
            <person name="Pitluck S."/>
            <person name="Thompson L.S."/>
            <person name="Brettin T."/>
            <person name="Bruce D."/>
            <person name="Han C."/>
            <person name="Tapia R."/>
            <person name="Gilna P."/>
            <person name="Schmutz J."/>
            <person name="Larimer F."/>
            <person name="Land M."/>
            <person name="Hauser L."/>
            <person name="Kyrpides N."/>
            <person name="Mikhailova N."/>
            <person name="Janssen P.H."/>
            <person name="Kuske C.R."/>
            <person name="Richardson P."/>
        </authorList>
    </citation>
    <scope>NUCLEOTIDE SEQUENCE</scope>
    <source>
        <strain evidence="5">Ellin6076</strain>
    </source>
</reference>
<sequence length="785" mass="80999" precursor="true">MRYITSTLGALLALFCGSQCNQARAADLTLPVGGKVTIEFIFSDASFSNTLSLVTPSATVAITGCKLVDVSPFPGVALSSAKISQRGCRITLDSDGNTAGIQGFPAGTVFSFRLCADNNGDKQCDNVWSSNPASNSDGKEHVKTTPLGASGNVFQMAWEDEANLGDSDFNDFIATVRVDADSDGDGLWDDWETVGIDTNGDGVIDLDLPALGANPNHKDLFVEVDYMDCAVSGGDCGSNAHSHRPKDAAINAVIAAFANANVTNPDGINGITLHVDVSNAVKHQNNLNINGLCFQGGSGIGSFDAVKADPANFGPNNPRRFAYHYSLWTHQQTSTTTSSGCAELPGNDFQVALGGWNVGQGDVDGDGLSDDNVGTIQQQAGTFMHELGHNLNLGHGGGDSVNFKPNYVSIMSYRYQISGIPPTDPDGVLGPLTGRVDYSRAQLADLSETNLNEATGIGGSADTAFWNCPGGGTNGAAGNGPLDWNCNGDTKGTGLTVDINNDGVNNTLTGFADWANIKFDFQNSAGFEDGDHTSAPVQEIDYPTFLQTIAADLKIVATAGPNPAVTGSNVTYTINVTNLRSGAAFKVVVSDNLPSTVLFASCSATGGGVCGGSGNNRTITFPTIVGGATATITLVGTVDCPVPNGASISNTAAVSSTPADADSSNNSATVTVTASNPPPVISGISVDKPSLGPPNHKMVDVTVNYVATDNCGVDTCVLSVSSNEPVDGTGDGDTSPDWVIVDAHHVQLRAERAGNGTGRVYTISITCTDSANNSTVRTTTVVVPH</sequence>
<evidence type="ECO:0000259" key="3">
    <source>
        <dbReference type="Pfam" id="PF01345"/>
    </source>
</evidence>
<dbReference type="EMBL" id="CP000473">
    <property type="protein sequence ID" value="ABJ85734.1"/>
    <property type="molecule type" value="Genomic_DNA"/>
</dbReference>
<accession>Q01X81</accession>
<keyword evidence="2" id="KW-0732">Signal</keyword>
<dbReference type="InterPro" id="IPR024079">
    <property type="entry name" value="MetalloPept_cat_dom_sf"/>
</dbReference>
<dbReference type="InterPro" id="IPR001434">
    <property type="entry name" value="OmcB-like_DUF11"/>
</dbReference>
<dbReference type="SUPFAM" id="SSF55486">
    <property type="entry name" value="Metalloproteases ('zincins'), catalytic domain"/>
    <property type="match status" value="1"/>
</dbReference>
<dbReference type="Gene3D" id="3.40.390.10">
    <property type="entry name" value="Collagenase (Catalytic Domain)"/>
    <property type="match status" value="1"/>
</dbReference>
<evidence type="ECO:0000256" key="2">
    <source>
        <dbReference type="SAM" id="SignalP"/>
    </source>
</evidence>
<dbReference type="eggNOG" id="COG1361">
    <property type="taxonomic scope" value="Bacteria"/>
</dbReference>
<dbReference type="KEGG" id="sus:Acid_4775"/>
<feature type="signal peptide" evidence="2">
    <location>
        <begin position="1"/>
        <end position="25"/>
    </location>
</feature>
<dbReference type="AlphaFoldDB" id="Q01X81"/>
<feature type="region of interest" description="Disordered" evidence="1">
    <location>
        <begin position="655"/>
        <end position="674"/>
    </location>
</feature>
<dbReference type="GO" id="GO:0008237">
    <property type="term" value="F:metallopeptidase activity"/>
    <property type="evidence" value="ECO:0007669"/>
    <property type="project" value="InterPro"/>
</dbReference>
<dbReference type="InterPro" id="IPR025193">
    <property type="entry name" value="DUF4114"/>
</dbReference>
<dbReference type="STRING" id="234267.Acid_4775"/>
<feature type="chain" id="PRO_5004162771" evidence="2">
    <location>
        <begin position="26"/>
        <end position="785"/>
    </location>
</feature>
<dbReference type="Pfam" id="PF13448">
    <property type="entry name" value="DUF4114"/>
    <property type="match status" value="1"/>
</dbReference>